<accession>A0A1X6WQ17</accession>
<gene>
    <name evidence="5" type="ORF">FM121_09595</name>
</gene>
<dbReference type="InterPro" id="IPR029061">
    <property type="entry name" value="THDP-binding"/>
</dbReference>
<dbReference type="EC" id="1.2.4.-" evidence="5"/>
<protein>
    <submittedName>
        <fullName evidence="5">Acetoin dehydrogenase E1 component alpha-subunit</fullName>
        <ecNumber evidence="5">1.2.4.-</ecNumber>
    </submittedName>
</protein>
<evidence type="ECO:0000259" key="4">
    <source>
        <dbReference type="Pfam" id="PF00676"/>
    </source>
</evidence>
<dbReference type="CDD" id="cd02000">
    <property type="entry name" value="TPP_E1_PDC_ADC_BCADC"/>
    <property type="match status" value="1"/>
</dbReference>
<organism evidence="5 6">
    <name type="scientific">Vagococcus fluvialis bH819</name>
    <dbReference type="NCBI Taxonomy" id="1255619"/>
    <lineage>
        <taxon>Bacteria</taxon>
        <taxon>Bacillati</taxon>
        <taxon>Bacillota</taxon>
        <taxon>Bacilli</taxon>
        <taxon>Lactobacillales</taxon>
        <taxon>Enterococcaceae</taxon>
        <taxon>Vagococcus</taxon>
    </lineage>
</organism>
<keyword evidence="3" id="KW-0786">Thiamine pyrophosphate</keyword>
<dbReference type="PANTHER" id="PTHR11516:SF60">
    <property type="entry name" value="PYRUVATE DEHYDROGENASE E1 COMPONENT SUBUNIT ALPHA"/>
    <property type="match status" value="1"/>
</dbReference>
<dbReference type="Pfam" id="PF00676">
    <property type="entry name" value="E1_dh"/>
    <property type="match status" value="1"/>
</dbReference>
<dbReference type="Proteomes" id="UP000195918">
    <property type="component" value="Unassembled WGS sequence"/>
</dbReference>
<dbReference type="AlphaFoldDB" id="A0A1X6WQ17"/>
<dbReference type="GO" id="GO:0004739">
    <property type="term" value="F:pyruvate dehydrogenase (acetyl-transferring) activity"/>
    <property type="evidence" value="ECO:0007669"/>
    <property type="project" value="TreeGrafter"/>
</dbReference>
<evidence type="ECO:0000256" key="1">
    <source>
        <dbReference type="ARBA" id="ARBA00001964"/>
    </source>
</evidence>
<name>A0A1X6WQ17_9ENTE</name>
<evidence type="ECO:0000256" key="3">
    <source>
        <dbReference type="ARBA" id="ARBA00023052"/>
    </source>
</evidence>
<sequence length="321" mass="35048">MEKMTKQQAEWIYKNMNDIRNFEDEVHRIFTTGEIPGFVHLYAGEEAVATGVCAHLTDKDYITSTHRGHGHCIAKGCDLNGMMAEIFGKETGLCKGKGGSMHIADIDKGMLGANGMVGGGFPIAVGAGLRNKYLKTDDVAICFFGDGASNEGTFHESINMAAIWDLPVVFVCENNAFGEASAVEYASGSKTIAERSVAYGIPGVRVDGKDLVAVYEAAGEAIDRARSGQGPTILECVTYRNYGHFEGDEQKYKSKEGKEKEFADIDNIPVFKEVAIKNKWLTEKIATDIEKQSEQDVETAVLFARESDVPNPECLYEDVSI</sequence>
<keyword evidence="6" id="KW-1185">Reference proteome</keyword>
<proteinExistence type="predicted"/>
<dbReference type="InterPro" id="IPR050642">
    <property type="entry name" value="PDH_E1_Alpha_Subunit"/>
</dbReference>
<dbReference type="OrthoDB" id="9766715at2"/>
<dbReference type="RefSeq" id="WP_086951965.1">
    <property type="nucleotide sequence ID" value="NZ_FWFD01000015.1"/>
</dbReference>
<evidence type="ECO:0000313" key="6">
    <source>
        <dbReference type="Proteomes" id="UP000195918"/>
    </source>
</evidence>
<dbReference type="EMBL" id="FWFD01000015">
    <property type="protein sequence ID" value="SLM86332.1"/>
    <property type="molecule type" value="Genomic_DNA"/>
</dbReference>
<comment type="cofactor">
    <cofactor evidence="1">
        <name>thiamine diphosphate</name>
        <dbReference type="ChEBI" id="CHEBI:58937"/>
    </cofactor>
</comment>
<dbReference type="Gene3D" id="3.40.50.970">
    <property type="match status" value="1"/>
</dbReference>
<evidence type="ECO:0000256" key="2">
    <source>
        <dbReference type="ARBA" id="ARBA00023002"/>
    </source>
</evidence>
<dbReference type="SUPFAM" id="SSF52518">
    <property type="entry name" value="Thiamin diphosphate-binding fold (THDP-binding)"/>
    <property type="match status" value="1"/>
</dbReference>
<feature type="domain" description="Dehydrogenase E1 component" evidence="4">
    <location>
        <begin position="15"/>
        <end position="312"/>
    </location>
</feature>
<keyword evidence="2 5" id="KW-0560">Oxidoreductase</keyword>
<dbReference type="InterPro" id="IPR001017">
    <property type="entry name" value="DH_E1"/>
</dbReference>
<dbReference type="GO" id="GO:0006086">
    <property type="term" value="P:pyruvate decarboxylation to acetyl-CoA"/>
    <property type="evidence" value="ECO:0007669"/>
    <property type="project" value="TreeGrafter"/>
</dbReference>
<evidence type="ECO:0000313" key="5">
    <source>
        <dbReference type="EMBL" id="SLM86332.1"/>
    </source>
</evidence>
<dbReference type="PANTHER" id="PTHR11516">
    <property type="entry name" value="PYRUVATE DEHYDROGENASE E1 COMPONENT, ALPHA SUBUNIT BACTERIAL AND ORGANELLAR"/>
    <property type="match status" value="1"/>
</dbReference>
<reference evidence="6" key="1">
    <citation type="submission" date="2017-02" db="EMBL/GenBank/DDBJ databases">
        <authorList>
            <person name="Dridi B."/>
        </authorList>
    </citation>
    <scope>NUCLEOTIDE SEQUENCE [LARGE SCALE GENOMIC DNA]</scope>
    <source>
        <strain evidence="6">bH819</strain>
    </source>
</reference>